<gene>
    <name evidence="3" type="ORF">IZO911_LOCUS29511</name>
    <name evidence="4" type="ORF">KXQ929_LOCUS22231</name>
</gene>
<feature type="compositionally biased region" description="Pro residues" evidence="1">
    <location>
        <begin position="133"/>
        <end position="146"/>
    </location>
</feature>
<evidence type="ECO:0000313" key="4">
    <source>
        <dbReference type="EMBL" id="CAF3890017.1"/>
    </source>
</evidence>
<dbReference type="EMBL" id="CAJOBB010001683">
    <property type="protein sequence ID" value="CAF3890017.1"/>
    <property type="molecule type" value="Genomic_DNA"/>
</dbReference>
<name>A0A819H0H9_9BILA</name>
<proteinExistence type="predicted"/>
<evidence type="ECO:0000313" key="5">
    <source>
        <dbReference type="Proteomes" id="UP000663868"/>
    </source>
</evidence>
<feature type="transmembrane region" description="Helical" evidence="2">
    <location>
        <begin position="39"/>
        <end position="59"/>
    </location>
</feature>
<keyword evidence="2" id="KW-1133">Transmembrane helix</keyword>
<evidence type="ECO:0000256" key="1">
    <source>
        <dbReference type="SAM" id="MobiDB-lite"/>
    </source>
</evidence>
<keyword evidence="2" id="KW-0812">Transmembrane</keyword>
<accession>A0A819H0H9</accession>
<dbReference type="EMBL" id="CAJNOE010000441">
    <property type="protein sequence ID" value="CAF1217325.1"/>
    <property type="molecule type" value="Genomic_DNA"/>
</dbReference>
<dbReference type="Proteomes" id="UP000663868">
    <property type="component" value="Unassembled WGS sequence"/>
</dbReference>
<comment type="caution">
    <text evidence="4">The sequence shown here is derived from an EMBL/GenBank/DDBJ whole genome shotgun (WGS) entry which is preliminary data.</text>
</comment>
<dbReference type="AlphaFoldDB" id="A0A819H0H9"/>
<evidence type="ECO:0000313" key="3">
    <source>
        <dbReference type="EMBL" id="CAF1217325.1"/>
    </source>
</evidence>
<protein>
    <submittedName>
        <fullName evidence="4">Uncharacterized protein</fullName>
    </submittedName>
</protein>
<keyword evidence="2" id="KW-0472">Membrane</keyword>
<sequence length="221" mass="24981">MTESYLTTDIIVIIVLVVVLGMLRIYFKKNHKYLKFLFLFHKFDLVLVGVCAFFTHFYWTKIGVSEIWNTAKWSSMRSSVYHTMRRLSRASSSKYGSERPFSAASAYSEDSDGSALPAPLRNKKPNTNANPNTPSPVPPPPPPSQPPDIHSSTPVTNDNNNVRRNSRNQVQPVSTIAYNNTGRKNYGIKIGQPLESTQIRNVHENDDKNNGITPTIETHRF</sequence>
<dbReference type="Proteomes" id="UP000663860">
    <property type="component" value="Unassembled WGS sequence"/>
</dbReference>
<feature type="transmembrane region" description="Helical" evidence="2">
    <location>
        <begin position="6"/>
        <end position="27"/>
    </location>
</feature>
<evidence type="ECO:0000256" key="2">
    <source>
        <dbReference type="SAM" id="Phobius"/>
    </source>
</evidence>
<feature type="region of interest" description="Disordered" evidence="1">
    <location>
        <begin position="105"/>
        <end position="175"/>
    </location>
</feature>
<organism evidence="4 5">
    <name type="scientific">Adineta steineri</name>
    <dbReference type="NCBI Taxonomy" id="433720"/>
    <lineage>
        <taxon>Eukaryota</taxon>
        <taxon>Metazoa</taxon>
        <taxon>Spiralia</taxon>
        <taxon>Gnathifera</taxon>
        <taxon>Rotifera</taxon>
        <taxon>Eurotatoria</taxon>
        <taxon>Bdelloidea</taxon>
        <taxon>Adinetida</taxon>
        <taxon>Adinetidae</taxon>
        <taxon>Adineta</taxon>
    </lineage>
</organism>
<reference evidence="4" key="1">
    <citation type="submission" date="2021-02" db="EMBL/GenBank/DDBJ databases">
        <authorList>
            <person name="Nowell W R."/>
        </authorList>
    </citation>
    <scope>NUCLEOTIDE SEQUENCE</scope>
</reference>